<dbReference type="Pfam" id="PF13579">
    <property type="entry name" value="Glyco_trans_4_4"/>
    <property type="match status" value="1"/>
</dbReference>
<dbReference type="SUPFAM" id="SSF53756">
    <property type="entry name" value="UDP-Glycosyltransferase/glycogen phosphorylase"/>
    <property type="match status" value="1"/>
</dbReference>
<protein>
    <submittedName>
        <fullName evidence="1">Glycosyltransferase family 4 protein</fullName>
    </submittedName>
</protein>
<dbReference type="Proteomes" id="UP000321062">
    <property type="component" value="Chromosome"/>
</dbReference>
<dbReference type="Gene3D" id="3.40.50.2000">
    <property type="entry name" value="Glycogen Phosphorylase B"/>
    <property type="match status" value="2"/>
</dbReference>
<dbReference type="GO" id="GO:0016757">
    <property type="term" value="F:glycosyltransferase activity"/>
    <property type="evidence" value="ECO:0007669"/>
    <property type="project" value="UniProtKB-ARBA"/>
</dbReference>
<keyword evidence="2" id="KW-1185">Reference proteome</keyword>
<reference evidence="1 2" key="1">
    <citation type="journal article" date="2015" name="Int. J. Syst. Evol. Microbiol.">
        <title>Youhaiella tibetensis gen. nov., sp. nov., isolated from subsurface sediment.</title>
        <authorList>
            <person name="Wang Y.X."/>
            <person name="Huang F.Q."/>
            <person name="Nogi Y."/>
            <person name="Pang S.J."/>
            <person name="Wang P.K."/>
            <person name="Lv J."/>
        </authorList>
    </citation>
    <scope>NUCLEOTIDE SEQUENCE [LARGE SCALE GENOMIC DNA]</scope>
    <source>
        <strain evidence="2">fig4</strain>
    </source>
</reference>
<proteinExistence type="predicted"/>
<dbReference type="AlphaFoldDB" id="A0A5B9DI56"/>
<dbReference type="RefSeq" id="WP_049707202.1">
    <property type="nucleotide sequence ID" value="NZ_BMFM01000001.1"/>
</dbReference>
<gene>
    <name evidence="1" type="ORF">FNA67_00360</name>
</gene>
<dbReference type="PANTHER" id="PTHR12526:SF638">
    <property type="entry name" value="SPORE COAT PROTEIN SA"/>
    <property type="match status" value="1"/>
</dbReference>
<dbReference type="Pfam" id="PF13692">
    <property type="entry name" value="Glyco_trans_1_4"/>
    <property type="match status" value="1"/>
</dbReference>
<evidence type="ECO:0000313" key="2">
    <source>
        <dbReference type="Proteomes" id="UP000321062"/>
    </source>
</evidence>
<sequence>MAGQRVIIFGNQAFSLVNFRGALMEDLRRRGHEVLALAPDFDDSLRERLAASGIEAVSLSLSRTSVNPLKDLRDLAQLWRIMRDLKPDVVLAFTIKPVVYGTLAATLAGVTRRHVLITGLGYAFSASSSLRDRFVQGLARTLYRVSLLAAHVVFMQNRDDVNEFVARRIVARDKITLVNGTGVDLKEWPVVALPDTPVVFALAARLLGEKGIREYVAAARRVKAIHPETRFLLLGGLDTNPAAISLEEVKGWVEDGIVEWPGHVEMREWLERTSVYVLPSYREGVPRSSQEAMASGRPIITTDVPGCRETVIDGENGFLVPPRDVDALVRAMVHFLENPQDIAVKGHRSRQIAEERFDVHQINARMFSAMGL</sequence>
<dbReference type="KEGG" id="yti:FNA67_00360"/>
<dbReference type="OrthoDB" id="9790710at2"/>
<dbReference type="EMBL" id="CP041690">
    <property type="protein sequence ID" value="QEE18726.1"/>
    <property type="molecule type" value="Genomic_DNA"/>
</dbReference>
<dbReference type="InterPro" id="IPR028098">
    <property type="entry name" value="Glyco_trans_4-like_N"/>
</dbReference>
<dbReference type="PANTHER" id="PTHR12526">
    <property type="entry name" value="GLYCOSYLTRANSFERASE"/>
    <property type="match status" value="1"/>
</dbReference>
<name>A0A5B9DI56_9HYPH</name>
<keyword evidence="1" id="KW-0808">Transferase</keyword>
<accession>A0A5B9DI56</accession>
<organism evidence="1 2">
    <name type="scientific">Paradevosia tibetensis</name>
    <dbReference type="NCBI Taxonomy" id="1447062"/>
    <lineage>
        <taxon>Bacteria</taxon>
        <taxon>Pseudomonadati</taxon>
        <taxon>Pseudomonadota</taxon>
        <taxon>Alphaproteobacteria</taxon>
        <taxon>Hyphomicrobiales</taxon>
        <taxon>Devosiaceae</taxon>
        <taxon>Paradevosia</taxon>
    </lineage>
</organism>
<evidence type="ECO:0000313" key="1">
    <source>
        <dbReference type="EMBL" id="QEE18726.1"/>
    </source>
</evidence>
<dbReference type="CDD" id="cd03808">
    <property type="entry name" value="GT4_CapM-like"/>
    <property type="match status" value="1"/>
</dbReference>